<accession>A0AAU7FDQ2</accession>
<feature type="chain" id="PRO_5043593735" evidence="2">
    <location>
        <begin position="26"/>
        <end position="103"/>
    </location>
</feature>
<dbReference type="AlphaFoldDB" id="A0AAU7FDQ2"/>
<feature type="signal peptide" evidence="2">
    <location>
        <begin position="1"/>
        <end position="25"/>
    </location>
</feature>
<reference evidence="3" key="1">
    <citation type="submission" date="2024-05" db="EMBL/GenBank/DDBJ databases">
        <authorList>
            <person name="Yang L."/>
            <person name="Pan L."/>
        </authorList>
    </citation>
    <scope>NUCLEOTIDE SEQUENCE</scope>
    <source>
        <strain evidence="3">FCG-7</strain>
    </source>
</reference>
<dbReference type="RefSeq" id="WP_348946349.1">
    <property type="nucleotide sequence ID" value="NZ_CP157355.1"/>
</dbReference>
<protein>
    <submittedName>
        <fullName evidence="3">Uncharacterized protein</fullName>
    </submittedName>
</protein>
<dbReference type="KEGG" id="cmav:ABHF33_07380"/>
<organism evidence="3">
    <name type="scientific">Chitinibacter mangrovi</name>
    <dbReference type="NCBI Taxonomy" id="3153927"/>
    <lineage>
        <taxon>Bacteria</taxon>
        <taxon>Pseudomonadati</taxon>
        <taxon>Pseudomonadota</taxon>
        <taxon>Betaproteobacteria</taxon>
        <taxon>Neisseriales</taxon>
        <taxon>Chitinibacteraceae</taxon>
        <taxon>Chitinibacter</taxon>
    </lineage>
</organism>
<proteinExistence type="predicted"/>
<keyword evidence="2" id="KW-0732">Signal</keyword>
<evidence type="ECO:0000313" key="3">
    <source>
        <dbReference type="EMBL" id="XBM02077.1"/>
    </source>
</evidence>
<dbReference type="EMBL" id="CP157355">
    <property type="protein sequence ID" value="XBM02077.1"/>
    <property type="molecule type" value="Genomic_DNA"/>
</dbReference>
<feature type="region of interest" description="Disordered" evidence="1">
    <location>
        <begin position="27"/>
        <end position="47"/>
    </location>
</feature>
<gene>
    <name evidence="3" type="ORF">ABHF33_07380</name>
</gene>
<evidence type="ECO:0000256" key="1">
    <source>
        <dbReference type="SAM" id="MobiDB-lite"/>
    </source>
</evidence>
<name>A0AAU7FDQ2_9NEIS</name>
<evidence type="ECO:0000256" key="2">
    <source>
        <dbReference type="SAM" id="SignalP"/>
    </source>
</evidence>
<sequence>MIPKKLLLSLMLSGMCFMSTSPAFAHGDEDHSGGAKPAAVSSTGMPTAEAKSEDFELLAQMKGNTLQVYLDRYRDNSPVEKAQIEVESGAIKARIQVYCPWRV</sequence>